<keyword evidence="6" id="KW-1278">Translocase</keyword>
<dbReference type="InterPro" id="IPR023298">
    <property type="entry name" value="ATPase_P-typ_TM_dom_sf"/>
</dbReference>
<comment type="subcellular location">
    <subcellularLocation>
        <location evidence="1">Membrane</location>
        <topology evidence="1">Multi-pass membrane protein</topology>
    </subcellularLocation>
</comment>
<dbReference type="Gene3D" id="1.20.1110.10">
    <property type="entry name" value="Calcium-transporting ATPase, transmembrane domain"/>
    <property type="match status" value="1"/>
</dbReference>
<organism evidence="11 12">
    <name type="scientific">Juglans regia</name>
    <name type="common">English walnut</name>
    <dbReference type="NCBI Taxonomy" id="51240"/>
    <lineage>
        <taxon>Eukaryota</taxon>
        <taxon>Viridiplantae</taxon>
        <taxon>Streptophyta</taxon>
        <taxon>Embryophyta</taxon>
        <taxon>Tracheophyta</taxon>
        <taxon>Spermatophyta</taxon>
        <taxon>Magnoliopsida</taxon>
        <taxon>eudicotyledons</taxon>
        <taxon>Gunneridae</taxon>
        <taxon>Pentapetalae</taxon>
        <taxon>rosids</taxon>
        <taxon>fabids</taxon>
        <taxon>Fagales</taxon>
        <taxon>Juglandaceae</taxon>
        <taxon>Juglans</taxon>
    </lineage>
</organism>
<evidence type="ECO:0000256" key="6">
    <source>
        <dbReference type="ARBA" id="ARBA00022967"/>
    </source>
</evidence>
<evidence type="ECO:0000256" key="5">
    <source>
        <dbReference type="ARBA" id="ARBA00022842"/>
    </source>
</evidence>
<keyword evidence="2 9" id="KW-0812">Transmembrane</keyword>
<evidence type="ECO:0000256" key="9">
    <source>
        <dbReference type="SAM" id="Phobius"/>
    </source>
</evidence>
<dbReference type="AlphaFoldDB" id="A0A833UPN0"/>
<evidence type="ECO:0000256" key="1">
    <source>
        <dbReference type="ARBA" id="ARBA00004141"/>
    </source>
</evidence>
<accession>A0A833UPN0</accession>
<evidence type="ECO:0000259" key="10">
    <source>
        <dbReference type="Pfam" id="PF00689"/>
    </source>
</evidence>
<dbReference type="Gramene" id="Jr11_23040_p1">
    <property type="protein sequence ID" value="cds.Jr11_23040_p1"/>
    <property type="gene ID" value="Jr11_23040"/>
</dbReference>
<keyword evidence="7 9" id="KW-1133">Transmembrane helix</keyword>
<feature type="non-terminal residue" evidence="11">
    <location>
        <position position="197"/>
    </location>
</feature>
<dbReference type="GO" id="GO:0046873">
    <property type="term" value="F:metal ion transmembrane transporter activity"/>
    <property type="evidence" value="ECO:0007669"/>
    <property type="project" value="UniProtKB-ARBA"/>
</dbReference>
<evidence type="ECO:0000256" key="8">
    <source>
        <dbReference type="ARBA" id="ARBA00023136"/>
    </source>
</evidence>
<feature type="transmembrane region" description="Helical" evidence="9">
    <location>
        <begin position="19"/>
        <end position="42"/>
    </location>
</feature>
<dbReference type="Pfam" id="PF00689">
    <property type="entry name" value="Cation_ATPase_C"/>
    <property type="match status" value="1"/>
</dbReference>
<keyword evidence="5" id="KW-0460">Magnesium</keyword>
<keyword evidence="4" id="KW-0067">ATP-binding</keyword>
<sequence>CQCKINVQVNEAVVTGWLFFRYLVIGAYVGLATVAGFIWWFVYADSGPKLPYSELMNFDTCALRETTYPCSIFDDRHPSTVSMTVLVVVEMFNALNNLSENQSLLVISPRSNLWLVASIILTMLLHILILYVHPLSVLFSVTPLSWAEWRLVLYLSFPVILIDEVLKFFSRNSNGGVRFNFRFRRNDLLPKREVRDK</sequence>
<dbReference type="EMBL" id="LIHL02000011">
    <property type="protein sequence ID" value="KAF5456090.1"/>
    <property type="molecule type" value="Genomic_DNA"/>
</dbReference>
<reference evidence="11" key="2">
    <citation type="submission" date="2020-03" db="EMBL/GenBank/DDBJ databases">
        <title>Walnut 2.0.</title>
        <authorList>
            <person name="Marrano A."/>
            <person name="Britton M."/>
            <person name="Zimin A.V."/>
            <person name="Zaini P.A."/>
            <person name="Workman R."/>
            <person name="Puiu D."/>
            <person name="Bianco L."/>
            <person name="Allen B.J."/>
            <person name="Troggio M."/>
            <person name="Leslie C.A."/>
            <person name="Timp W."/>
            <person name="Dendekar A."/>
            <person name="Salzberg S.L."/>
            <person name="Neale D.B."/>
        </authorList>
    </citation>
    <scope>NUCLEOTIDE SEQUENCE</scope>
    <source>
        <tissue evidence="11">Leaves</tissue>
    </source>
</reference>
<proteinExistence type="predicted"/>
<evidence type="ECO:0000256" key="3">
    <source>
        <dbReference type="ARBA" id="ARBA00022741"/>
    </source>
</evidence>
<protein>
    <recommendedName>
        <fullName evidence="10">Cation-transporting P-type ATPase C-terminal domain-containing protein</fullName>
    </recommendedName>
</protein>
<evidence type="ECO:0000313" key="11">
    <source>
        <dbReference type="EMBL" id="KAF5456090.1"/>
    </source>
</evidence>
<dbReference type="GO" id="GO:0070588">
    <property type="term" value="P:calcium ion transmembrane transport"/>
    <property type="evidence" value="ECO:0007669"/>
    <property type="project" value="UniProtKB-ARBA"/>
</dbReference>
<feature type="domain" description="Cation-transporting P-type ATPase C-terminal" evidence="10">
    <location>
        <begin position="9"/>
        <end position="169"/>
    </location>
</feature>
<evidence type="ECO:0000256" key="4">
    <source>
        <dbReference type="ARBA" id="ARBA00022840"/>
    </source>
</evidence>
<keyword evidence="3" id="KW-0547">Nucleotide-binding</keyword>
<comment type="caution">
    <text evidence="11">The sequence shown here is derived from an EMBL/GenBank/DDBJ whole genome shotgun (WGS) entry which is preliminary data.</text>
</comment>
<feature type="transmembrane region" description="Helical" evidence="9">
    <location>
        <begin position="113"/>
        <end position="131"/>
    </location>
</feature>
<evidence type="ECO:0000313" key="12">
    <source>
        <dbReference type="Proteomes" id="UP000619265"/>
    </source>
</evidence>
<dbReference type="GO" id="GO:0005524">
    <property type="term" value="F:ATP binding"/>
    <property type="evidence" value="ECO:0007669"/>
    <property type="project" value="UniProtKB-KW"/>
</dbReference>
<dbReference type="FunFam" id="1.20.1110.10:FF:000065">
    <property type="entry name" value="Sarcoplasmic/endoplasmic reticulum calcium ATPase 1"/>
    <property type="match status" value="1"/>
</dbReference>
<gene>
    <name evidence="11" type="ORF">F2P56_025602</name>
</gene>
<dbReference type="PANTHER" id="PTHR42861">
    <property type="entry name" value="CALCIUM-TRANSPORTING ATPASE"/>
    <property type="match status" value="1"/>
</dbReference>
<dbReference type="InterPro" id="IPR006068">
    <property type="entry name" value="ATPase_P-typ_cation-transptr_C"/>
</dbReference>
<dbReference type="Proteomes" id="UP000619265">
    <property type="component" value="Unassembled WGS sequence"/>
</dbReference>
<evidence type="ECO:0000256" key="2">
    <source>
        <dbReference type="ARBA" id="ARBA00022692"/>
    </source>
</evidence>
<name>A0A833UPN0_JUGRE</name>
<dbReference type="SUPFAM" id="SSF81665">
    <property type="entry name" value="Calcium ATPase, transmembrane domain M"/>
    <property type="match status" value="1"/>
</dbReference>
<evidence type="ECO:0000256" key="7">
    <source>
        <dbReference type="ARBA" id="ARBA00022989"/>
    </source>
</evidence>
<reference evidence="11" key="1">
    <citation type="submission" date="2015-10" db="EMBL/GenBank/DDBJ databases">
        <authorList>
            <person name="Martinez-Garcia P.J."/>
            <person name="Crepeau M.W."/>
            <person name="Puiu D."/>
            <person name="Gonzalez-Ibeas D."/>
            <person name="Whalen J."/>
            <person name="Stevens K."/>
            <person name="Paul R."/>
            <person name="Butterfield T."/>
            <person name="Britton M."/>
            <person name="Reagan R."/>
            <person name="Chakraborty S."/>
            <person name="Walawage S.L."/>
            <person name="Vasquez-Gross H.A."/>
            <person name="Cardeno C."/>
            <person name="Famula R."/>
            <person name="Pratt K."/>
            <person name="Kuruganti S."/>
            <person name="Aradhya M.K."/>
            <person name="Leslie C.A."/>
            <person name="Dandekar A.M."/>
            <person name="Salzberg S.L."/>
            <person name="Wegrzyn J.L."/>
            <person name="Langley C.H."/>
            <person name="Neale D.B."/>
        </authorList>
    </citation>
    <scope>NUCLEOTIDE SEQUENCE</scope>
    <source>
        <tissue evidence="11">Leaves</tissue>
    </source>
</reference>
<dbReference type="GO" id="GO:0016020">
    <property type="term" value="C:membrane"/>
    <property type="evidence" value="ECO:0007669"/>
    <property type="project" value="UniProtKB-SubCell"/>
</dbReference>
<keyword evidence="8 9" id="KW-0472">Membrane</keyword>